<keyword evidence="5" id="KW-1185">Reference proteome</keyword>
<evidence type="ECO:0000256" key="2">
    <source>
        <dbReference type="SAM" id="SignalP"/>
    </source>
</evidence>
<name>A0ABY4KEI4_9FLAO</name>
<evidence type="ECO:0000313" key="4">
    <source>
        <dbReference type="EMBL" id="UPQ79114.1"/>
    </source>
</evidence>
<dbReference type="RefSeq" id="WP_248434109.1">
    <property type="nucleotide sequence ID" value="NZ_CP096205.1"/>
</dbReference>
<accession>A0ABY4KEI4</accession>
<dbReference type="InterPro" id="IPR026444">
    <property type="entry name" value="Secre_tail"/>
</dbReference>
<evidence type="ECO:0000313" key="5">
    <source>
        <dbReference type="Proteomes" id="UP000830583"/>
    </source>
</evidence>
<dbReference type="NCBIfam" id="TIGR04183">
    <property type="entry name" value="Por_Secre_tail"/>
    <property type="match status" value="1"/>
</dbReference>
<reference evidence="4" key="1">
    <citation type="submission" date="2022-04" db="EMBL/GenBank/DDBJ databases">
        <title>Consumption of N2O by Flavobacterium azooxidireducens sp. nov. isolated from Decomposing Leaf Litter of Phragmites australis (Cav.).</title>
        <authorList>
            <person name="Behrendt U."/>
            <person name="Spanner T."/>
            <person name="Augustin J."/>
            <person name="Horn M.A."/>
            <person name="Kolb S."/>
            <person name="Ulrich A."/>
        </authorList>
    </citation>
    <scope>NUCLEOTIDE SEQUENCE</scope>
    <source>
        <strain evidence="4">IGB 4-14</strain>
    </source>
</reference>
<keyword evidence="1 2" id="KW-0732">Signal</keyword>
<evidence type="ECO:0000259" key="3">
    <source>
        <dbReference type="Pfam" id="PF18962"/>
    </source>
</evidence>
<organism evidence="4 5">
    <name type="scientific">Flavobacterium azooxidireducens</name>
    <dbReference type="NCBI Taxonomy" id="1871076"/>
    <lineage>
        <taxon>Bacteria</taxon>
        <taxon>Pseudomonadati</taxon>
        <taxon>Bacteroidota</taxon>
        <taxon>Flavobacteriia</taxon>
        <taxon>Flavobacteriales</taxon>
        <taxon>Flavobacteriaceae</taxon>
        <taxon>Flavobacterium</taxon>
    </lineage>
</organism>
<feature type="chain" id="PRO_5047115102" evidence="2">
    <location>
        <begin position="19"/>
        <end position="285"/>
    </location>
</feature>
<gene>
    <name evidence="4" type="ORF">M0M57_16020</name>
</gene>
<dbReference type="Pfam" id="PF18962">
    <property type="entry name" value="Por_Secre_tail"/>
    <property type="match status" value="1"/>
</dbReference>
<protein>
    <submittedName>
        <fullName evidence="4">T9SS type A sorting domain-containing protein</fullName>
    </submittedName>
</protein>
<dbReference type="Proteomes" id="UP000830583">
    <property type="component" value="Chromosome"/>
</dbReference>
<evidence type="ECO:0000256" key="1">
    <source>
        <dbReference type="ARBA" id="ARBA00022729"/>
    </source>
</evidence>
<feature type="signal peptide" evidence="2">
    <location>
        <begin position="1"/>
        <end position="18"/>
    </location>
</feature>
<sequence>MKKITLLLLLLVGSFGVAQTISHSNSMDLGDTNVACNIGTITSGENSYFRFFQLNSFSITGDYSITSVQFGVQSLTIPTLPGGFPVTVKISSTANTNFPIGYPTGYTELTQITTNIQTTDVGTLVSIPISATIPAGSNLLVEVGYLAQETGSGNRIFLSANDLGQTAVTYLAAPGCGITSPTSMTTVGFPDAHLVLSVTGEVLGLNDSLLQQVSVYPNPSKEKVTVSLPNSISVVKSTLTDISGKQMAISLDVNNSFSVSEYAAGIYILNLETTEGVLNKRIVKE</sequence>
<dbReference type="EMBL" id="CP096205">
    <property type="protein sequence ID" value="UPQ79114.1"/>
    <property type="molecule type" value="Genomic_DNA"/>
</dbReference>
<proteinExistence type="predicted"/>
<feature type="domain" description="Secretion system C-terminal sorting" evidence="3">
    <location>
        <begin position="215"/>
        <end position="282"/>
    </location>
</feature>